<feature type="transmembrane region" description="Helical" evidence="1">
    <location>
        <begin position="119"/>
        <end position="139"/>
    </location>
</feature>
<feature type="transmembrane region" description="Helical" evidence="1">
    <location>
        <begin position="145"/>
        <end position="163"/>
    </location>
</feature>
<sequence>MSIICGRQIIGQIHIMNAEERREARRRRILENSEIRLKKITSITTDENVLNEQTEIIKDKQENNNIKPELSDWTIPKHHNKEPTENLNPNVFKDKTFFNYKTNFSSKLHSKSFNYEIKISSITVLHMVLSQIILALFYYDLGFLFGNSVIVPFLPSAIIDFYTSKQQHNNVNMVVLSGMMGIPQNFAKQISKCLKLATIILTRFCVYIFCFTCSYAFLLKFTNPFYDVTL</sequence>
<name>A0A5E4M322_9HEMI</name>
<keyword evidence="3" id="KW-1185">Reference proteome</keyword>
<protein>
    <submittedName>
        <fullName evidence="2">Uncharacterized protein</fullName>
    </submittedName>
</protein>
<reference evidence="2 3" key="1">
    <citation type="submission" date="2019-08" db="EMBL/GenBank/DDBJ databases">
        <authorList>
            <person name="Alioto T."/>
            <person name="Alioto T."/>
            <person name="Gomez Garrido J."/>
        </authorList>
    </citation>
    <scope>NUCLEOTIDE SEQUENCE [LARGE SCALE GENOMIC DNA]</scope>
</reference>
<accession>A0A5E4M322</accession>
<organism evidence="2 3">
    <name type="scientific">Cinara cedri</name>
    <dbReference type="NCBI Taxonomy" id="506608"/>
    <lineage>
        <taxon>Eukaryota</taxon>
        <taxon>Metazoa</taxon>
        <taxon>Ecdysozoa</taxon>
        <taxon>Arthropoda</taxon>
        <taxon>Hexapoda</taxon>
        <taxon>Insecta</taxon>
        <taxon>Pterygota</taxon>
        <taxon>Neoptera</taxon>
        <taxon>Paraneoptera</taxon>
        <taxon>Hemiptera</taxon>
        <taxon>Sternorrhyncha</taxon>
        <taxon>Aphidomorpha</taxon>
        <taxon>Aphidoidea</taxon>
        <taxon>Aphididae</taxon>
        <taxon>Lachninae</taxon>
        <taxon>Cinara</taxon>
    </lineage>
</organism>
<feature type="transmembrane region" description="Helical" evidence="1">
    <location>
        <begin position="196"/>
        <end position="218"/>
    </location>
</feature>
<dbReference type="Proteomes" id="UP000325440">
    <property type="component" value="Unassembled WGS sequence"/>
</dbReference>
<keyword evidence="1" id="KW-0812">Transmembrane</keyword>
<keyword evidence="1" id="KW-1133">Transmembrane helix</keyword>
<proteinExistence type="predicted"/>
<dbReference type="EMBL" id="CABPRJ010000014">
    <property type="protein sequence ID" value="VVC25498.1"/>
    <property type="molecule type" value="Genomic_DNA"/>
</dbReference>
<keyword evidence="1" id="KW-0472">Membrane</keyword>
<gene>
    <name evidence="2" type="ORF">CINCED_3A001837</name>
</gene>
<evidence type="ECO:0000313" key="2">
    <source>
        <dbReference type="EMBL" id="VVC25498.1"/>
    </source>
</evidence>
<dbReference type="AlphaFoldDB" id="A0A5E4M322"/>
<evidence type="ECO:0000313" key="3">
    <source>
        <dbReference type="Proteomes" id="UP000325440"/>
    </source>
</evidence>
<evidence type="ECO:0000256" key="1">
    <source>
        <dbReference type="SAM" id="Phobius"/>
    </source>
</evidence>